<evidence type="ECO:0000313" key="3">
    <source>
        <dbReference type="Proteomes" id="UP000000641"/>
    </source>
</evidence>
<reference evidence="3" key="1">
    <citation type="journal article" date="2008" name="J. Bacteriol.">
        <title>Genome sequence of Thermofilum pendens reveals an exceptional loss of biosynthetic pathways without genome reduction.</title>
        <authorList>
            <person name="Anderson I."/>
            <person name="Rodriguez J."/>
            <person name="Susanti D."/>
            <person name="Porat I."/>
            <person name="Reich C."/>
            <person name="Ulrich L.E."/>
            <person name="Elkins J.G."/>
            <person name="Mavromatis K."/>
            <person name="Lykidis A."/>
            <person name="Kim E."/>
            <person name="Thompson L.S."/>
            <person name="Nolan M."/>
            <person name="Land M."/>
            <person name="Copeland A."/>
            <person name="Lapidus A."/>
            <person name="Lucas S."/>
            <person name="Detter C."/>
            <person name="Zhulin I.B."/>
            <person name="Olsen G.J."/>
            <person name="Whitman W."/>
            <person name="Mukhopadhyay B."/>
            <person name="Bristow J."/>
            <person name="Kyrpides N."/>
        </authorList>
    </citation>
    <scope>NUCLEOTIDE SEQUENCE [LARGE SCALE GENOMIC DNA]</scope>
    <source>
        <strain evidence="3">DSM 2475 / Hrk 5</strain>
    </source>
</reference>
<gene>
    <name evidence="2" type="ordered locus">Tpen_1106</name>
</gene>
<dbReference type="Pfam" id="PF00117">
    <property type="entry name" value="GATase"/>
    <property type="match status" value="1"/>
</dbReference>
<name>A1RZ75_THEPD</name>
<feature type="domain" description="Glutamine amidotransferase" evidence="1">
    <location>
        <begin position="21"/>
        <end position="170"/>
    </location>
</feature>
<dbReference type="STRING" id="368408.Tpen_1106"/>
<dbReference type="KEGG" id="tpe:Tpen_1106"/>
<dbReference type="EMBL" id="CP000505">
    <property type="protein sequence ID" value="ABL78505.1"/>
    <property type="molecule type" value="Genomic_DNA"/>
</dbReference>
<dbReference type="PROSITE" id="PS51273">
    <property type="entry name" value="GATASE_TYPE_1"/>
    <property type="match status" value="1"/>
</dbReference>
<organism evidence="2 3">
    <name type="scientific">Thermofilum pendens (strain DSM 2475 / Hrk 5)</name>
    <dbReference type="NCBI Taxonomy" id="368408"/>
    <lineage>
        <taxon>Archaea</taxon>
        <taxon>Thermoproteota</taxon>
        <taxon>Thermoprotei</taxon>
        <taxon>Thermofilales</taxon>
        <taxon>Thermofilaceae</taxon>
        <taxon>Thermofilum</taxon>
    </lineage>
</organism>
<dbReference type="InterPro" id="IPR029062">
    <property type="entry name" value="Class_I_gatase-like"/>
</dbReference>
<accession>A1RZ75</accession>
<dbReference type="AlphaFoldDB" id="A1RZ75"/>
<sequence length="179" mass="20253">MILIVSTCADRLSEYEFVKPLARILGRYDSYEVVSYREVGPGVVERYDKVVISGTALKDFDYLRYVDRFSWVKEFEGPVLGICAGLQLVSLVFRVGLRDKLVIGVREVEVVRENRLAKTGKLKAYFVTSKLPAPSSAVEVLGVSEGENVFFKVKDREVYALAFHPEVYNEEILASFARL</sequence>
<dbReference type="eggNOG" id="arCOG00086">
    <property type="taxonomic scope" value="Archaea"/>
</dbReference>
<dbReference type="EnsemblBacteria" id="ABL78505">
    <property type="protein sequence ID" value="ABL78505"/>
    <property type="gene ID" value="Tpen_1106"/>
</dbReference>
<evidence type="ECO:0000313" key="2">
    <source>
        <dbReference type="EMBL" id="ABL78505.1"/>
    </source>
</evidence>
<dbReference type="Proteomes" id="UP000000641">
    <property type="component" value="Chromosome"/>
</dbReference>
<dbReference type="SUPFAM" id="SSF52317">
    <property type="entry name" value="Class I glutamine amidotransferase-like"/>
    <property type="match status" value="1"/>
</dbReference>
<proteinExistence type="predicted"/>
<keyword evidence="3" id="KW-1185">Reference proteome</keyword>
<dbReference type="Gene3D" id="3.40.50.880">
    <property type="match status" value="1"/>
</dbReference>
<keyword evidence="2" id="KW-0315">Glutamine amidotransferase</keyword>
<dbReference type="HOGENOM" id="CLU_1431666_0_0_2"/>
<evidence type="ECO:0000259" key="1">
    <source>
        <dbReference type="Pfam" id="PF00117"/>
    </source>
</evidence>
<dbReference type="OrthoDB" id="7388at2157"/>
<dbReference type="InterPro" id="IPR017926">
    <property type="entry name" value="GATASE"/>
</dbReference>
<dbReference type="RefSeq" id="WP_011752770.1">
    <property type="nucleotide sequence ID" value="NC_008698.1"/>
</dbReference>
<protein>
    <submittedName>
        <fullName evidence="2">Glutamine amidotransferase class-I</fullName>
    </submittedName>
</protein>
<dbReference type="GeneID" id="4601100"/>